<gene>
    <name evidence="7" type="ORF">BJ986_000789</name>
</gene>
<feature type="transmembrane region" description="Helical" evidence="5">
    <location>
        <begin position="143"/>
        <end position="165"/>
    </location>
</feature>
<dbReference type="Gene3D" id="1.20.1250.20">
    <property type="entry name" value="MFS general substrate transporter like domains"/>
    <property type="match status" value="1"/>
</dbReference>
<feature type="transmembrane region" description="Helical" evidence="5">
    <location>
        <begin position="268"/>
        <end position="288"/>
    </location>
</feature>
<comment type="subcellular location">
    <subcellularLocation>
        <location evidence="1">Cell membrane</location>
        <topology evidence="1">Multi-pass membrane protein</topology>
    </subcellularLocation>
</comment>
<dbReference type="EMBL" id="JACCAB010000001">
    <property type="protein sequence ID" value="NYG06302.1"/>
    <property type="molecule type" value="Genomic_DNA"/>
</dbReference>
<dbReference type="InterPro" id="IPR011701">
    <property type="entry name" value="MFS"/>
</dbReference>
<comment type="caution">
    <text evidence="7">The sequence shown here is derived from an EMBL/GenBank/DDBJ whole genome shotgun (WGS) entry which is preliminary data.</text>
</comment>
<feature type="transmembrane region" description="Helical" evidence="5">
    <location>
        <begin position="171"/>
        <end position="193"/>
    </location>
</feature>
<evidence type="ECO:0000256" key="2">
    <source>
        <dbReference type="ARBA" id="ARBA00022692"/>
    </source>
</evidence>
<accession>A0A852WLZ2</accession>
<feature type="transmembrane region" description="Helical" evidence="5">
    <location>
        <begin position="358"/>
        <end position="382"/>
    </location>
</feature>
<dbReference type="SUPFAM" id="SSF103473">
    <property type="entry name" value="MFS general substrate transporter"/>
    <property type="match status" value="1"/>
</dbReference>
<evidence type="ECO:0000256" key="4">
    <source>
        <dbReference type="ARBA" id="ARBA00023136"/>
    </source>
</evidence>
<dbReference type="InterPro" id="IPR005829">
    <property type="entry name" value="Sugar_transporter_CS"/>
</dbReference>
<feature type="transmembrane region" description="Helical" evidence="5">
    <location>
        <begin position="300"/>
        <end position="319"/>
    </location>
</feature>
<dbReference type="RefSeq" id="WP_179420810.1">
    <property type="nucleotide sequence ID" value="NZ_JACCAB010000001.1"/>
</dbReference>
<organism evidence="7 8">
    <name type="scientific">Pedococcus badiiscoriae</name>
    <dbReference type="NCBI Taxonomy" id="642776"/>
    <lineage>
        <taxon>Bacteria</taxon>
        <taxon>Bacillati</taxon>
        <taxon>Actinomycetota</taxon>
        <taxon>Actinomycetes</taxon>
        <taxon>Micrococcales</taxon>
        <taxon>Intrasporangiaceae</taxon>
        <taxon>Pedococcus</taxon>
    </lineage>
</organism>
<keyword evidence="8" id="KW-1185">Reference proteome</keyword>
<name>A0A852WLZ2_9MICO</name>
<dbReference type="Proteomes" id="UP000573599">
    <property type="component" value="Unassembled WGS sequence"/>
</dbReference>
<keyword evidence="2 5" id="KW-0812">Transmembrane</keyword>
<feature type="transmembrane region" description="Helical" evidence="5">
    <location>
        <begin position="12"/>
        <end position="33"/>
    </location>
</feature>
<dbReference type="PANTHER" id="PTHR23530:SF1">
    <property type="entry name" value="PERMEASE, MAJOR FACILITATOR SUPERFAMILY-RELATED"/>
    <property type="match status" value="1"/>
</dbReference>
<dbReference type="Pfam" id="PF07690">
    <property type="entry name" value="MFS_1"/>
    <property type="match status" value="1"/>
</dbReference>
<keyword evidence="4 5" id="KW-0472">Membrane</keyword>
<feature type="transmembrane region" description="Helical" evidence="5">
    <location>
        <begin position="75"/>
        <end position="97"/>
    </location>
</feature>
<dbReference type="InterPro" id="IPR053160">
    <property type="entry name" value="MFS_DHA3_Transporter"/>
</dbReference>
<reference evidence="7 8" key="1">
    <citation type="submission" date="2020-07" db="EMBL/GenBank/DDBJ databases">
        <title>Sequencing the genomes of 1000 actinobacteria strains.</title>
        <authorList>
            <person name="Klenk H.-P."/>
        </authorList>
    </citation>
    <scope>NUCLEOTIDE SEQUENCE [LARGE SCALE GENOMIC DNA]</scope>
    <source>
        <strain evidence="7 8">DSM 23987</strain>
    </source>
</reference>
<protein>
    <submittedName>
        <fullName evidence="7">Putative MFS family arabinose efflux permease</fullName>
    </submittedName>
</protein>
<sequence length="426" mass="44471">MTTLSPAAARRVFLTLSTTRWLPVGFVVGIFTLIARERGLTVQQITLYVTAQGIMVFLLELPTSGLADALGRRPLLIVAGVVNIAAGVAYLVAHSFWQFALAAGLMGVYRALDSGPLEAWYVDTVHEREPGADVHRAMSAQGVLVGIGLGGGALVSGALVAWHPFAGSSALLLPVQVFVALCVVHLVATLVLLRETPHTDSRLRSRVVDSVRETPVVVRDGLRLVTRNRVLAGLVLVELFWVIGMTAYETLMPLRLSDLLGSATTAGAWMGPAAAGGWALFSVGSWLGGRAADRFGMVRAAVLGRLLNGLGVVAMGLALGPAALVGAYLVTYSLHGTASPAYAGLLHREASATNRATILSLGSLVMQAGGAVAVPLLGVLAAHTSIPTAMVVAGAVSTIGFVCFLPAWRRERTRPQPAVVEDVATA</sequence>
<keyword evidence="3 5" id="KW-1133">Transmembrane helix</keyword>
<dbReference type="PROSITE" id="PS00216">
    <property type="entry name" value="SUGAR_TRANSPORT_1"/>
    <property type="match status" value="1"/>
</dbReference>
<evidence type="ECO:0000259" key="6">
    <source>
        <dbReference type="PROSITE" id="PS50850"/>
    </source>
</evidence>
<feature type="transmembrane region" description="Helical" evidence="5">
    <location>
        <begin position="388"/>
        <end position="408"/>
    </location>
</feature>
<feature type="domain" description="Major facilitator superfamily (MFS) profile" evidence="6">
    <location>
        <begin position="1"/>
        <end position="412"/>
    </location>
</feature>
<evidence type="ECO:0000313" key="8">
    <source>
        <dbReference type="Proteomes" id="UP000573599"/>
    </source>
</evidence>
<proteinExistence type="predicted"/>
<dbReference type="GO" id="GO:0022857">
    <property type="term" value="F:transmembrane transporter activity"/>
    <property type="evidence" value="ECO:0007669"/>
    <property type="project" value="InterPro"/>
</dbReference>
<feature type="transmembrane region" description="Helical" evidence="5">
    <location>
        <begin position="325"/>
        <end position="346"/>
    </location>
</feature>
<dbReference type="AlphaFoldDB" id="A0A852WLZ2"/>
<evidence type="ECO:0000256" key="1">
    <source>
        <dbReference type="ARBA" id="ARBA00004651"/>
    </source>
</evidence>
<dbReference type="InterPro" id="IPR036259">
    <property type="entry name" value="MFS_trans_sf"/>
</dbReference>
<feature type="transmembrane region" description="Helical" evidence="5">
    <location>
        <begin position="230"/>
        <end position="248"/>
    </location>
</feature>
<dbReference type="PROSITE" id="PS50850">
    <property type="entry name" value="MFS"/>
    <property type="match status" value="1"/>
</dbReference>
<dbReference type="InterPro" id="IPR020846">
    <property type="entry name" value="MFS_dom"/>
</dbReference>
<dbReference type="PANTHER" id="PTHR23530">
    <property type="entry name" value="TRANSPORT PROTEIN-RELATED"/>
    <property type="match status" value="1"/>
</dbReference>
<evidence type="ECO:0000256" key="3">
    <source>
        <dbReference type="ARBA" id="ARBA00022989"/>
    </source>
</evidence>
<evidence type="ECO:0000256" key="5">
    <source>
        <dbReference type="SAM" id="Phobius"/>
    </source>
</evidence>
<evidence type="ECO:0000313" key="7">
    <source>
        <dbReference type="EMBL" id="NYG06302.1"/>
    </source>
</evidence>
<dbReference type="GO" id="GO:0005886">
    <property type="term" value="C:plasma membrane"/>
    <property type="evidence" value="ECO:0007669"/>
    <property type="project" value="UniProtKB-SubCell"/>
</dbReference>